<dbReference type="PANTHER" id="PTHR11257:SF12">
    <property type="entry name" value="EJACULATORY BULB-SPECIFIC PROTEIN 3-RELATED"/>
    <property type="match status" value="1"/>
</dbReference>
<dbReference type="EMBL" id="QDEB01034244">
    <property type="protein sequence ID" value="RZC39464.1"/>
    <property type="molecule type" value="Genomic_DNA"/>
</dbReference>
<dbReference type="Pfam" id="PF03392">
    <property type="entry name" value="OS-D"/>
    <property type="match status" value="1"/>
</dbReference>
<feature type="signal peptide" evidence="1">
    <location>
        <begin position="1"/>
        <end position="18"/>
    </location>
</feature>
<organism evidence="2 3">
    <name type="scientific">Asbolus verrucosus</name>
    <name type="common">Desert ironclad beetle</name>
    <dbReference type="NCBI Taxonomy" id="1661398"/>
    <lineage>
        <taxon>Eukaryota</taxon>
        <taxon>Metazoa</taxon>
        <taxon>Ecdysozoa</taxon>
        <taxon>Arthropoda</taxon>
        <taxon>Hexapoda</taxon>
        <taxon>Insecta</taxon>
        <taxon>Pterygota</taxon>
        <taxon>Neoptera</taxon>
        <taxon>Endopterygota</taxon>
        <taxon>Coleoptera</taxon>
        <taxon>Polyphaga</taxon>
        <taxon>Cucujiformia</taxon>
        <taxon>Tenebrionidae</taxon>
        <taxon>Pimeliinae</taxon>
        <taxon>Asbolus</taxon>
    </lineage>
</organism>
<keyword evidence="3" id="KW-1185">Reference proteome</keyword>
<evidence type="ECO:0000313" key="3">
    <source>
        <dbReference type="Proteomes" id="UP000292052"/>
    </source>
</evidence>
<gene>
    <name evidence="2" type="ORF">BDFB_004836</name>
</gene>
<accession>A0A482W328</accession>
<dbReference type="Gene3D" id="1.10.2080.10">
    <property type="entry name" value="Insect odorant-binding protein A10/Ejaculatory bulb-specific protein 3"/>
    <property type="match status" value="1"/>
</dbReference>
<dbReference type="InterPro" id="IPR005055">
    <property type="entry name" value="A10/PebIII"/>
</dbReference>
<dbReference type="AlphaFoldDB" id="A0A482W328"/>
<evidence type="ECO:0000313" key="2">
    <source>
        <dbReference type="EMBL" id="RZC39464.1"/>
    </source>
</evidence>
<dbReference type="InterPro" id="IPR036682">
    <property type="entry name" value="OS_D_A10/PebIII_sf"/>
</dbReference>
<dbReference type="OrthoDB" id="6344725at2759"/>
<sequence>MVPSIVLLFVATVQLVVSEEYVVPENIDVDEIIKNDRLVKSYIDCILEKGKCTPEGEKLRKAIPEALQDECAKCNDEQKEGVRKVIHYLRKNQSEWLKELEVKYDRNGEYTEKYKHLFEKEDLDA</sequence>
<dbReference type="Proteomes" id="UP000292052">
    <property type="component" value="Unassembled WGS sequence"/>
</dbReference>
<dbReference type="PANTHER" id="PTHR11257">
    <property type="entry name" value="CHEMOSENSORY PROTEIN-RELATED"/>
    <property type="match status" value="1"/>
</dbReference>
<evidence type="ECO:0000256" key="1">
    <source>
        <dbReference type="SAM" id="SignalP"/>
    </source>
</evidence>
<protein>
    <submittedName>
        <fullName evidence="2">OS-D domain containing protein</fullName>
    </submittedName>
</protein>
<feature type="chain" id="PRO_5019759725" evidence="1">
    <location>
        <begin position="19"/>
        <end position="125"/>
    </location>
</feature>
<reference evidence="2 3" key="1">
    <citation type="submission" date="2017-03" db="EMBL/GenBank/DDBJ databases">
        <title>Genome of the blue death feigning beetle - Asbolus verrucosus.</title>
        <authorList>
            <person name="Rider S.D."/>
        </authorList>
    </citation>
    <scope>NUCLEOTIDE SEQUENCE [LARGE SCALE GENOMIC DNA]</scope>
    <source>
        <strain evidence="2">Butters</strain>
        <tissue evidence="2">Head and leg muscle</tissue>
    </source>
</reference>
<keyword evidence="1" id="KW-0732">Signal</keyword>
<proteinExistence type="predicted"/>
<dbReference type="SUPFAM" id="SSF100910">
    <property type="entry name" value="Chemosensory protein Csp2"/>
    <property type="match status" value="1"/>
</dbReference>
<name>A0A482W328_ASBVE</name>
<comment type="caution">
    <text evidence="2">The sequence shown here is derived from an EMBL/GenBank/DDBJ whole genome shotgun (WGS) entry which is preliminary data.</text>
</comment>